<evidence type="ECO:0008006" key="8">
    <source>
        <dbReference type="Google" id="ProtNLM"/>
    </source>
</evidence>
<dbReference type="GO" id="GO:0046983">
    <property type="term" value="F:protein dimerization activity"/>
    <property type="evidence" value="ECO:0007669"/>
    <property type="project" value="InterPro"/>
</dbReference>
<dbReference type="Proteomes" id="UP000654075">
    <property type="component" value="Unassembled WGS sequence"/>
</dbReference>
<feature type="domain" description="O-methyltransferase dimerisation" evidence="5">
    <location>
        <begin position="64"/>
        <end position="139"/>
    </location>
</feature>
<protein>
    <recommendedName>
        <fullName evidence="8">O-methyltransferase domain-containing protein</fullName>
    </recommendedName>
</protein>
<keyword evidence="7" id="KW-1185">Reference proteome</keyword>
<dbReference type="Pfam" id="PF08100">
    <property type="entry name" value="Dimerisation"/>
    <property type="match status" value="1"/>
</dbReference>
<proteinExistence type="predicted"/>
<accession>A0A813E5V4</accession>
<name>A0A813E5V4_POLGL</name>
<evidence type="ECO:0000259" key="5">
    <source>
        <dbReference type="Pfam" id="PF08100"/>
    </source>
</evidence>
<evidence type="ECO:0000256" key="3">
    <source>
        <dbReference type="ARBA" id="ARBA00022691"/>
    </source>
</evidence>
<keyword evidence="3" id="KW-0949">S-adenosyl-L-methionine</keyword>
<organism evidence="6 7">
    <name type="scientific">Polarella glacialis</name>
    <name type="common">Dinoflagellate</name>
    <dbReference type="NCBI Taxonomy" id="89957"/>
    <lineage>
        <taxon>Eukaryota</taxon>
        <taxon>Sar</taxon>
        <taxon>Alveolata</taxon>
        <taxon>Dinophyceae</taxon>
        <taxon>Suessiales</taxon>
        <taxon>Suessiaceae</taxon>
        <taxon>Polarella</taxon>
    </lineage>
</organism>
<reference evidence="6" key="1">
    <citation type="submission" date="2021-02" db="EMBL/GenBank/DDBJ databases">
        <authorList>
            <person name="Dougan E. K."/>
            <person name="Rhodes N."/>
            <person name="Thang M."/>
            <person name="Chan C."/>
        </authorList>
    </citation>
    <scope>NUCLEOTIDE SEQUENCE</scope>
</reference>
<dbReference type="GO" id="GO:0032259">
    <property type="term" value="P:methylation"/>
    <property type="evidence" value="ECO:0007669"/>
    <property type="project" value="UniProtKB-KW"/>
</dbReference>
<dbReference type="Pfam" id="PF00891">
    <property type="entry name" value="Methyltransf_2"/>
    <property type="match status" value="1"/>
</dbReference>
<evidence type="ECO:0000313" key="6">
    <source>
        <dbReference type="EMBL" id="CAE8593301.1"/>
    </source>
</evidence>
<dbReference type="AlphaFoldDB" id="A0A813E5V4"/>
<keyword evidence="1" id="KW-0489">Methyltransferase</keyword>
<feature type="non-terminal residue" evidence="6">
    <location>
        <position position="1"/>
    </location>
</feature>
<dbReference type="PANTHER" id="PTHR43712">
    <property type="entry name" value="PUTATIVE (AFU_ORTHOLOGUE AFUA_4G14580)-RELATED"/>
    <property type="match status" value="1"/>
</dbReference>
<dbReference type="Gene3D" id="1.10.10.10">
    <property type="entry name" value="Winged helix-like DNA-binding domain superfamily/Winged helix DNA-binding domain"/>
    <property type="match status" value="1"/>
</dbReference>
<dbReference type="EMBL" id="CAJNNV010006244">
    <property type="protein sequence ID" value="CAE8593301.1"/>
    <property type="molecule type" value="Genomic_DNA"/>
</dbReference>
<dbReference type="InterPro" id="IPR036390">
    <property type="entry name" value="WH_DNA-bd_sf"/>
</dbReference>
<evidence type="ECO:0000256" key="2">
    <source>
        <dbReference type="ARBA" id="ARBA00022679"/>
    </source>
</evidence>
<dbReference type="SUPFAM" id="SSF53335">
    <property type="entry name" value="S-adenosyl-L-methionine-dependent methyltransferases"/>
    <property type="match status" value="1"/>
</dbReference>
<keyword evidence="2" id="KW-0808">Transferase</keyword>
<dbReference type="Gene3D" id="3.40.50.150">
    <property type="entry name" value="Vaccinia Virus protein VP39"/>
    <property type="match status" value="1"/>
</dbReference>
<evidence type="ECO:0000259" key="4">
    <source>
        <dbReference type="Pfam" id="PF00891"/>
    </source>
</evidence>
<evidence type="ECO:0000256" key="1">
    <source>
        <dbReference type="ARBA" id="ARBA00022603"/>
    </source>
</evidence>
<dbReference type="InterPro" id="IPR001077">
    <property type="entry name" value="COMT_C"/>
</dbReference>
<comment type="caution">
    <text evidence="6">The sequence shown here is derived from an EMBL/GenBank/DDBJ whole genome shotgun (WGS) entry which is preliminary data.</text>
</comment>
<feature type="domain" description="O-methyltransferase C-terminal" evidence="4">
    <location>
        <begin position="178"/>
        <end position="274"/>
    </location>
</feature>
<evidence type="ECO:0000313" key="7">
    <source>
        <dbReference type="Proteomes" id="UP000654075"/>
    </source>
</evidence>
<dbReference type="GO" id="GO:0008171">
    <property type="term" value="F:O-methyltransferase activity"/>
    <property type="evidence" value="ECO:0007669"/>
    <property type="project" value="InterPro"/>
</dbReference>
<dbReference type="InterPro" id="IPR012967">
    <property type="entry name" value="COMT_dimerisation"/>
</dbReference>
<dbReference type="InterPro" id="IPR036388">
    <property type="entry name" value="WH-like_DNA-bd_sf"/>
</dbReference>
<dbReference type="SUPFAM" id="SSF46785">
    <property type="entry name" value="Winged helix' DNA-binding domain"/>
    <property type="match status" value="1"/>
</dbReference>
<gene>
    <name evidence="6" type="ORF">PGLA1383_LOCUS11899</name>
</gene>
<sequence length="454" mass="49566">MATSASARLCGVAAARMASRLPARQALAKAQLAWARPAAASMSARHFSRTSWESTEDVDLDSVAYGFMASQALFAGLELGIFDHIAKAGEKGLNVEGIWKASGIEAHRTTTLLTSLTAVKCLRRSSDGFYTLSPNTAQYMVTSSRHFYGDYLQYQIGRQFYQRMGALPDVMKTGTAPSYASWFSDPETAKTYTTAQHNGSMATAKYLVRKKLQLGGIGDMLDVGGGSGAFSYVFTEATPGLKSTVLELPEVCRTGEGIKETMSKDVQERVKFLELDATSPDWWGLGPPLVSEAAKRRLRALSLASVAASGMGLVTQRRRWRAGAGRRHTRPMHQVMFAGNRLAALKDSPPTAEEVKELFDSAKSMVLFSGGISKERVLYPAALRLEDVASVLEEGAVTQEELGVLWGYISEQDKGLDLAGFSTFYYDVLKLYDEHLWQGAIAPPSELFDDEDNE</sequence>
<dbReference type="InterPro" id="IPR029063">
    <property type="entry name" value="SAM-dependent_MTases_sf"/>
</dbReference>
<dbReference type="PANTHER" id="PTHR43712:SF2">
    <property type="entry name" value="O-METHYLTRANSFERASE CICE"/>
    <property type="match status" value="1"/>
</dbReference>